<dbReference type="InterPro" id="IPR020904">
    <property type="entry name" value="Sc_DH/Rdtase_CS"/>
</dbReference>
<sequence length="254" mass="26322">MSERDELTSAAAVSDVRIALVTGANKGIGYEIARGLGQTGATVLVGARDVERGAAAAEKLVADGLVAVPLQLDVTDPLSVIAAAAWVERAYGRLDILVNNAGVLLERGQAASRTPVELLERTYATNVYGVVAVTNALLPLLREAPAARIVNVSSRLGSMALTSDPDGPYPEALMLAYNSSKGALNSITITYANELRQTPIKVNAADPGYCATDMNGHEGPRTAAQGAIAAVRLATLPADGPTAGFFDDEGPLPW</sequence>
<dbReference type="PRINTS" id="PR00081">
    <property type="entry name" value="GDHRDH"/>
</dbReference>
<organism evidence="5 6">
    <name type="scientific">Phytohabitans kaempferiae</name>
    <dbReference type="NCBI Taxonomy" id="1620943"/>
    <lineage>
        <taxon>Bacteria</taxon>
        <taxon>Bacillati</taxon>
        <taxon>Actinomycetota</taxon>
        <taxon>Actinomycetes</taxon>
        <taxon>Micromonosporales</taxon>
        <taxon>Micromonosporaceae</taxon>
    </lineage>
</organism>
<dbReference type="EMBL" id="JBHLUH010000004">
    <property type="protein sequence ID" value="MFC0526555.1"/>
    <property type="molecule type" value="Genomic_DNA"/>
</dbReference>
<evidence type="ECO:0000256" key="3">
    <source>
        <dbReference type="ARBA" id="ARBA00023002"/>
    </source>
</evidence>
<keyword evidence="2" id="KW-0521">NADP</keyword>
<accession>A0ABV6LVW2</accession>
<evidence type="ECO:0000313" key="5">
    <source>
        <dbReference type="EMBL" id="MFC0526555.1"/>
    </source>
</evidence>
<comment type="similarity">
    <text evidence="1 4">Belongs to the short-chain dehydrogenases/reductases (SDR) family.</text>
</comment>
<reference evidence="5 6" key="1">
    <citation type="submission" date="2024-09" db="EMBL/GenBank/DDBJ databases">
        <authorList>
            <person name="Sun Q."/>
            <person name="Mori K."/>
        </authorList>
    </citation>
    <scope>NUCLEOTIDE SEQUENCE [LARGE SCALE GENOMIC DNA]</scope>
    <source>
        <strain evidence="5 6">TBRC 3947</strain>
    </source>
</reference>
<dbReference type="PRINTS" id="PR00080">
    <property type="entry name" value="SDRFAMILY"/>
</dbReference>
<keyword evidence="3" id="KW-0560">Oxidoreductase</keyword>
<dbReference type="CDD" id="cd05324">
    <property type="entry name" value="carb_red_PTCR-like_SDR_c"/>
    <property type="match status" value="1"/>
</dbReference>
<dbReference type="InterPro" id="IPR045313">
    <property type="entry name" value="CBR1-like"/>
</dbReference>
<protein>
    <submittedName>
        <fullName evidence="5">SDR family oxidoreductase</fullName>
    </submittedName>
</protein>
<dbReference type="RefSeq" id="WP_377245675.1">
    <property type="nucleotide sequence ID" value="NZ_JBHLUH010000004.1"/>
</dbReference>
<dbReference type="PANTHER" id="PTHR43490:SF99">
    <property type="entry name" value="SHORT-CHAIN DEHYDROGENASE_REDUCTASE"/>
    <property type="match status" value="1"/>
</dbReference>
<dbReference type="InterPro" id="IPR036291">
    <property type="entry name" value="NAD(P)-bd_dom_sf"/>
</dbReference>
<proteinExistence type="inferred from homology"/>
<gene>
    <name evidence="5" type="ORF">ACFFIA_02635</name>
</gene>
<dbReference type="Gene3D" id="3.40.50.720">
    <property type="entry name" value="NAD(P)-binding Rossmann-like Domain"/>
    <property type="match status" value="1"/>
</dbReference>
<dbReference type="Pfam" id="PF00106">
    <property type="entry name" value="adh_short"/>
    <property type="match status" value="1"/>
</dbReference>
<comment type="caution">
    <text evidence="5">The sequence shown here is derived from an EMBL/GenBank/DDBJ whole genome shotgun (WGS) entry which is preliminary data.</text>
</comment>
<evidence type="ECO:0000256" key="4">
    <source>
        <dbReference type="RuleBase" id="RU000363"/>
    </source>
</evidence>
<dbReference type="PANTHER" id="PTHR43490">
    <property type="entry name" value="(+)-NEOMENTHOL DEHYDROGENASE"/>
    <property type="match status" value="1"/>
</dbReference>
<dbReference type="PROSITE" id="PS00061">
    <property type="entry name" value="ADH_SHORT"/>
    <property type="match status" value="1"/>
</dbReference>
<evidence type="ECO:0000256" key="1">
    <source>
        <dbReference type="ARBA" id="ARBA00006484"/>
    </source>
</evidence>
<evidence type="ECO:0000313" key="6">
    <source>
        <dbReference type="Proteomes" id="UP001589867"/>
    </source>
</evidence>
<dbReference type="InterPro" id="IPR002347">
    <property type="entry name" value="SDR_fam"/>
</dbReference>
<dbReference type="Proteomes" id="UP001589867">
    <property type="component" value="Unassembled WGS sequence"/>
</dbReference>
<dbReference type="SUPFAM" id="SSF51735">
    <property type="entry name" value="NAD(P)-binding Rossmann-fold domains"/>
    <property type="match status" value="1"/>
</dbReference>
<evidence type="ECO:0000256" key="2">
    <source>
        <dbReference type="ARBA" id="ARBA00022857"/>
    </source>
</evidence>
<name>A0ABV6LVW2_9ACTN</name>
<keyword evidence="6" id="KW-1185">Reference proteome</keyword>